<reference evidence="2" key="1">
    <citation type="journal article" date="2019" name="Int. J. Syst. Evol. Microbiol.">
        <title>The Global Catalogue of Microorganisms (GCM) 10K type strain sequencing project: providing services to taxonomists for standard genome sequencing and annotation.</title>
        <authorList>
            <consortium name="The Broad Institute Genomics Platform"/>
            <consortium name="The Broad Institute Genome Sequencing Center for Infectious Disease"/>
            <person name="Wu L."/>
            <person name="Ma J."/>
        </authorList>
    </citation>
    <scope>NUCLEOTIDE SEQUENCE [LARGE SCALE GENOMIC DNA]</scope>
    <source>
        <strain evidence="2">KACC 14058</strain>
    </source>
</reference>
<organism evidence="1 2">
    <name type="scientific">Gracilibacillus marinus</name>
    <dbReference type="NCBI Taxonomy" id="630535"/>
    <lineage>
        <taxon>Bacteria</taxon>
        <taxon>Bacillati</taxon>
        <taxon>Bacillota</taxon>
        <taxon>Bacilli</taxon>
        <taxon>Bacillales</taxon>
        <taxon>Bacillaceae</taxon>
        <taxon>Gracilibacillus</taxon>
    </lineage>
</organism>
<gene>
    <name evidence="1" type="ORF">ACFOZ1_02240</name>
</gene>
<dbReference type="Proteomes" id="UP001595880">
    <property type="component" value="Unassembled WGS sequence"/>
</dbReference>
<sequence>MLIEVKQRDPQYLGKLVWITNQEKVFRSVKRFDAFERFLQHDSIKMGDVSDVFPMLAYNQEIGSILGKSRVYGIFLEESICFFATWEEVKSYADAYFEQYDLQLEKDRLEKKKQWEMARNRHLDKQKRLHEEAVQQDFKKRQAALDLHKKKYGIFSLFAPEFREANCFRCGNALYSSTHETCGSCKWMVCECGACGCQYEK</sequence>
<protein>
    <submittedName>
        <fullName evidence="1">Uncharacterized protein</fullName>
    </submittedName>
</protein>
<proteinExistence type="predicted"/>
<dbReference type="EMBL" id="JBHSDV010000001">
    <property type="protein sequence ID" value="MFC4386619.1"/>
    <property type="molecule type" value="Genomic_DNA"/>
</dbReference>
<accession>A0ABV8VQZ4</accession>
<comment type="caution">
    <text evidence="1">The sequence shown here is derived from an EMBL/GenBank/DDBJ whole genome shotgun (WGS) entry which is preliminary data.</text>
</comment>
<name>A0ABV8VQZ4_9BACI</name>
<evidence type="ECO:0000313" key="1">
    <source>
        <dbReference type="EMBL" id="MFC4386619.1"/>
    </source>
</evidence>
<evidence type="ECO:0000313" key="2">
    <source>
        <dbReference type="Proteomes" id="UP001595880"/>
    </source>
</evidence>
<dbReference type="RefSeq" id="WP_390195361.1">
    <property type="nucleotide sequence ID" value="NZ_JBHSDV010000001.1"/>
</dbReference>
<keyword evidence="2" id="KW-1185">Reference proteome</keyword>